<sequence length="113" mass="13180">MVVDWFKNLIPNNNNSDEDMKKLALILFLEMTLVDKDNRNAILYWALKLVDDLYAFNKFLCGSFIYARTFNSLSSCLVGCDDKLKEHQRTMERYNVYGVLTAFQVWGIEAIPK</sequence>
<accession>A0AAD9TLC9</accession>
<dbReference type="PANTHER" id="PTHR48449">
    <property type="entry name" value="DUF1985 DOMAIN-CONTAINING PROTEIN"/>
    <property type="match status" value="1"/>
</dbReference>
<dbReference type="AlphaFoldDB" id="A0AAD9TLC9"/>
<gene>
    <name evidence="1" type="ORF">Ddye_025539</name>
</gene>
<comment type="caution">
    <text evidence="1">The sequence shown here is derived from an EMBL/GenBank/DDBJ whole genome shotgun (WGS) entry which is preliminary data.</text>
</comment>
<name>A0AAD9TLC9_9ROSI</name>
<dbReference type="Proteomes" id="UP001280121">
    <property type="component" value="Unassembled WGS sequence"/>
</dbReference>
<keyword evidence="2" id="KW-1185">Reference proteome</keyword>
<protein>
    <submittedName>
        <fullName evidence="1">Uncharacterized protein</fullName>
    </submittedName>
</protein>
<dbReference type="EMBL" id="JANJYI010000008">
    <property type="protein sequence ID" value="KAK2637744.1"/>
    <property type="molecule type" value="Genomic_DNA"/>
</dbReference>
<reference evidence="1" key="1">
    <citation type="journal article" date="2023" name="Plant J.">
        <title>Genome sequences and population genomics provide insights into the demographic history, inbreeding, and mutation load of two 'living fossil' tree species of Dipteronia.</title>
        <authorList>
            <person name="Feng Y."/>
            <person name="Comes H.P."/>
            <person name="Chen J."/>
            <person name="Zhu S."/>
            <person name="Lu R."/>
            <person name="Zhang X."/>
            <person name="Li P."/>
            <person name="Qiu J."/>
            <person name="Olsen K.M."/>
            <person name="Qiu Y."/>
        </authorList>
    </citation>
    <scope>NUCLEOTIDE SEQUENCE</scope>
    <source>
        <strain evidence="1">KIB01</strain>
    </source>
</reference>
<evidence type="ECO:0000313" key="1">
    <source>
        <dbReference type="EMBL" id="KAK2637744.1"/>
    </source>
</evidence>
<proteinExistence type="predicted"/>
<organism evidence="1 2">
    <name type="scientific">Dipteronia dyeriana</name>
    <dbReference type="NCBI Taxonomy" id="168575"/>
    <lineage>
        <taxon>Eukaryota</taxon>
        <taxon>Viridiplantae</taxon>
        <taxon>Streptophyta</taxon>
        <taxon>Embryophyta</taxon>
        <taxon>Tracheophyta</taxon>
        <taxon>Spermatophyta</taxon>
        <taxon>Magnoliopsida</taxon>
        <taxon>eudicotyledons</taxon>
        <taxon>Gunneridae</taxon>
        <taxon>Pentapetalae</taxon>
        <taxon>rosids</taxon>
        <taxon>malvids</taxon>
        <taxon>Sapindales</taxon>
        <taxon>Sapindaceae</taxon>
        <taxon>Hippocastanoideae</taxon>
        <taxon>Acereae</taxon>
        <taxon>Dipteronia</taxon>
    </lineage>
</organism>
<dbReference type="PANTHER" id="PTHR48449:SF1">
    <property type="entry name" value="DUF1985 DOMAIN-CONTAINING PROTEIN"/>
    <property type="match status" value="1"/>
</dbReference>
<evidence type="ECO:0000313" key="2">
    <source>
        <dbReference type="Proteomes" id="UP001280121"/>
    </source>
</evidence>